<evidence type="ECO:0000256" key="1">
    <source>
        <dbReference type="SAM" id="MobiDB-lite"/>
    </source>
</evidence>
<accession>B9BIW0</accession>
<proteinExistence type="predicted"/>
<feature type="region of interest" description="Disordered" evidence="1">
    <location>
        <begin position="1"/>
        <end position="32"/>
    </location>
</feature>
<organism evidence="2 3">
    <name type="scientific">Burkholderia multivorans CGD2</name>
    <dbReference type="NCBI Taxonomy" id="513052"/>
    <lineage>
        <taxon>Bacteria</taxon>
        <taxon>Pseudomonadati</taxon>
        <taxon>Pseudomonadota</taxon>
        <taxon>Betaproteobacteria</taxon>
        <taxon>Burkholderiales</taxon>
        <taxon>Burkholderiaceae</taxon>
        <taxon>Burkholderia</taxon>
        <taxon>Burkholderia cepacia complex</taxon>
    </lineage>
</organism>
<dbReference type="AlphaFoldDB" id="B9BIW0"/>
<comment type="caution">
    <text evidence="2">The sequence shown here is derived from an EMBL/GenBank/DDBJ whole genome shotgun (WGS) entry which is preliminary data.</text>
</comment>
<feature type="compositionally biased region" description="Pro residues" evidence="1">
    <location>
        <begin position="1"/>
        <end position="10"/>
    </location>
</feature>
<sequence>MRRGVAPPPADAAAPDPSHRGTRRRRGPRDWHRSHVCCRLRRLLLSKAESTFAV</sequence>
<name>B9BIW0_9BURK</name>
<protein>
    <submittedName>
        <fullName evidence="2">Uncharacterized protein</fullName>
    </submittedName>
</protein>
<dbReference type="EMBL" id="ACFC01000001">
    <property type="protein sequence ID" value="EEE09643.1"/>
    <property type="molecule type" value="Genomic_DNA"/>
</dbReference>
<dbReference type="Proteomes" id="UP000004535">
    <property type="component" value="Unassembled WGS sequence"/>
</dbReference>
<evidence type="ECO:0000313" key="2">
    <source>
        <dbReference type="EMBL" id="EEE09643.1"/>
    </source>
</evidence>
<reference evidence="2 3" key="1">
    <citation type="journal article" date="2012" name="J. Bacteriol.">
        <title>Draft Genome Sequence Determination for Cystic Fibrosis and Chronic Granulomatous Disease Burkholderia multivorans Isolates.</title>
        <authorList>
            <person name="Varga J.J."/>
            <person name="Losada L."/>
            <person name="Zelazny A.M."/>
            <person name="Brinkac L."/>
            <person name="Harkins D."/>
            <person name="Radune D."/>
            <person name="Hostetler J."/>
            <person name="Sampaio E.P."/>
            <person name="Ronning C.M."/>
            <person name="Nierman W.C."/>
            <person name="Greenberg D.E."/>
            <person name="Holland S.M."/>
            <person name="Goldberg J.B."/>
        </authorList>
    </citation>
    <scope>NUCLEOTIDE SEQUENCE [LARGE SCALE GENOMIC DNA]</scope>
    <source>
        <strain evidence="2 3">CGD2</strain>
    </source>
</reference>
<evidence type="ECO:0000313" key="3">
    <source>
        <dbReference type="Proteomes" id="UP000004535"/>
    </source>
</evidence>
<gene>
    <name evidence="2" type="ORF">BURMUCGD2_5017</name>
</gene>